<dbReference type="PANTHER" id="PTHR47506">
    <property type="entry name" value="TRANSCRIPTIONAL REGULATORY PROTEIN"/>
    <property type="match status" value="1"/>
</dbReference>
<dbReference type="Pfam" id="PF00440">
    <property type="entry name" value="TetR_N"/>
    <property type="match status" value="1"/>
</dbReference>
<keyword evidence="2 4" id="KW-0238">DNA-binding</keyword>
<dbReference type="GO" id="GO:0003677">
    <property type="term" value="F:DNA binding"/>
    <property type="evidence" value="ECO:0007669"/>
    <property type="project" value="UniProtKB-UniRule"/>
</dbReference>
<dbReference type="Gene3D" id="1.10.357.10">
    <property type="entry name" value="Tetracycline Repressor, domain 2"/>
    <property type="match status" value="1"/>
</dbReference>
<protein>
    <submittedName>
        <fullName evidence="6">TetR/AcrR family transcriptional regulator</fullName>
    </submittedName>
</protein>
<dbReference type="SUPFAM" id="SSF46689">
    <property type="entry name" value="Homeodomain-like"/>
    <property type="match status" value="1"/>
</dbReference>
<proteinExistence type="predicted"/>
<organism evidence="6 7">
    <name type="scientific">Hassallia byssoidea VB512170</name>
    <dbReference type="NCBI Taxonomy" id="1304833"/>
    <lineage>
        <taxon>Bacteria</taxon>
        <taxon>Bacillati</taxon>
        <taxon>Cyanobacteriota</taxon>
        <taxon>Cyanophyceae</taxon>
        <taxon>Nostocales</taxon>
        <taxon>Tolypothrichaceae</taxon>
        <taxon>Hassallia</taxon>
    </lineage>
</organism>
<dbReference type="Proteomes" id="UP000031549">
    <property type="component" value="Unassembled WGS sequence"/>
</dbReference>
<dbReference type="PRINTS" id="PR00455">
    <property type="entry name" value="HTHTETR"/>
</dbReference>
<keyword evidence="7" id="KW-1185">Reference proteome</keyword>
<dbReference type="SUPFAM" id="SSF48498">
    <property type="entry name" value="Tetracyclin repressor-like, C-terminal domain"/>
    <property type="match status" value="1"/>
</dbReference>
<dbReference type="PANTHER" id="PTHR47506:SF3">
    <property type="entry name" value="HTH-TYPE TRANSCRIPTIONAL REGULATOR LMRA"/>
    <property type="match status" value="1"/>
</dbReference>
<accession>A0A846HCG5</accession>
<evidence type="ECO:0000259" key="5">
    <source>
        <dbReference type="PROSITE" id="PS50977"/>
    </source>
</evidence>
<evidence type="ECO:0000256" key="3">
    <source>
        <dbReference type="ARBA" id="ARBA00023163"/>
    </source>
</evidence>
<evidence type="ECO:0000256" key="4">
    <source>
        <dbReference type="PROSITE-ProRule" id="PRU00335"/>
    </source>
</evidence>
<keyword evidence="3" id="KW-0804">Transcription</keyword>
<feature type="DNA-binding region" description="H-T-H motif" evidence="4">
    <location>
        <begin position="29"/>
        <end position="48"/>
    </location>
</feature>
<dbReference type="PROSITE" id="PS50977">
    <property type="entry name" value="HTH_TETR_2"/>
    <property type="match status" value="1"/>
</dbReference>
<name>A0A846HCG5_9CYAN</name>
<dbReference type="EMBL" id="JTCM02000062">
    <property type="protein sequence ID" value="NEU75237.1"/>
    <property type="molecule type" value="Genomic_DNA"/>
</dbReference>
<reference evidence="6 7" key="1">
    <citation type="journal article" date="2015" name="Genome Announc.">
        <title>Draft Genome Sequence of Cyanobacterium Hassallia byssoidea Strain VB512170, Isolated from Monuments in India.</title>
        <authorList>
            <person name="Singh D."/>
            <person name="Chandrababunaidu M.M."/>
            <person name="Panda A."/>
            <person name="Sen D."/>
            <person name="Bhattacharyya S."/>
            <person name="Adhikary S.P."/>
            <person name="Tripathy S."/>
        </authorList>
    </citation>
    <scope>NUCLEOTIDE SEQUENCE [LARGE SCALE GENOMIC DNA]</scope>
    <source>
        <strain evidence="6 7">VB512170</strain>
    </source>
</reference>
<dbReference type="InterPro" id="IPR001647">
    <property type="entry name" value="HTH_TetR"/>
</dbReference>
<comment type="caution">
    <text evidence="6">The sequence shown here is derived from an EMBL/GenBank/DDBJ whole genome shotgun (WGS) entry which is preliminary data.</text>
</comment>
<evidence type="ECO:0000313" key="6">
    <source>
        <dbReference type="EMBL" id="NEU75237.1"/>
    </source>
</evidence>
<sequence length="191" mass="21563">MTAEFSHARQQILETASELFYQKGIQHVGINEVIAKSGVAKRTLYRWFPSKDLLIEEVMKYRAQAWICWFETAVSERGNTPKERLLATFDVLREWYASPNFRGCPFINAVLEIADASHKAHQVSINLRESIRQIIMRLAAEAGIKNPDFFSQQYLLLIGGASLMATIEQSPDGATFAQTALSVLIDANLRN</sequence>
<dbReference type="AlphaFoldDB" id="A0A846HCG5"/>
<evidence type="ECO:0000313" key="7">
    <source>
        <dbReference type="Proteomes" id="UP000031549"/>
    </source>
</evidence>
<gene>
    <name evidence="6" type="ORF">PI95_022415</name>
</gene>
<dbReference type="RefSeq" id="WP_039753227.1">
    <property type="nucleotide sequence ID" value="NZ_JTCM02000062.1"/>
</dbReference>
<evidence type="ECO:0000256" key="2">
    <source>
        <dbReference type="ARBA" id="ARBA00023125"/>
    </source>
</evidence>
<dbReference type="InterPro" id="IPR009057">
    <property type="entry name" value="Homeodomain-like_sf"/>
</dbReference>
<dbReference type="InterPro" id="IPR036271">
    <property type="entry name" value="Tet_transcr_reg_TetR-rel_C_sf"/>
</dbReference>
<evidence type="ECO:0000256" key="1">
    <source>
        <dbReference type="ARBA" id="ARBA00023015"/>
    </source>
</evidence>
<keyword evidence="1" id="KW-0805">Transcription regulation</keyword>
<feature type="domain" description="HTH tetR-type" evidence="5">
    <location>
        <begin position="6"/>
        <end position="66"/>
    </location>
</feature>